<dbReference type="RefSeq" id="WP_145099353.1">
    <property type="nucleotide sequence ID" value="NZ_CP036274.1"/>
</dbReference>
<evidence type="ECO:0000313" key="4">
    <source>
        <dbReference type="Proteomes" id="UP000315017"/>
    </source>
</evidence>
<reference evidence="3 4" key="1">
    <citation type="submission" date="2019-02" db="EMBL/GenBank/DDBJ databases">
        <title>Deep-cultivation of Planctomycetes and their phenomic and genomic characterization uncovers novel biology.</title>
        <authorList>
            <person name="Wiegand S."/>
            <person name="Jogler M."/>
            <person name="Boedeker C."/>
            <person name="Pinto D."/>
            <person name="Vollmers J."/>
            <person name="Rivas-Marin E."/>
            <person name="Kohn T."/>
            <person name="Peeters S.H."/>
            <person name="Heuer A."/>
            <person name="Rast P."/>
            <person name="Oberbeckmann S."/>
            <person name="Bunk B."/>
            <person name="Jeske O."/>
            <person name="Meyerdierks A."/>
            <person name="Storesund J.E."/>
            <person name="Kallscheuer N."/>
            <person name="Luecker S."/>
            <person name="Lage O.M."/>
            <person name="Pohl T."/>
            <person name="Merkel B.J."/>
            <person name="Hornburger P."/>
            <person name="Mueller R.-W."/>
            <person name="Bruemmer F."/>
            <person name="Labrenz M."/>
            <person name="Spormann A.M."/>
            <person name="Op den Camp H."/>
            <person name="Overmann J."/>
            <person name="Amann R."/>
            <person name="Jetten M.S.M."/>
            <person name="Mascher T."/>
            <person name="Medema M.H."/>
            <person name="Devos D.P."/>
            <person name="Kaster A.-K."/>
            <person name="Ovreas L."/>
            <person name="Rohde M."/>
            <person name="Galperin M.Y."/>
            <person name="Jogler C."/>
        </authorList>
    </citation>
    <scope>NUCLEOTIDE SEQUENCE [LARGE SCALE GENOMIC DNA]</scope>
    <source>
        <strain evidence="3 4">ETA_A8</strain>
    </source>
</reference>
<dbReference type="Proteomes" id="UP000315017">
    <property type="component" value="Chromosome"/>
</dbReference>
<feature type="domain" description="Protein SirB1 N-terminal" evidence="2">
    <location>
        <begin position="54"/>
        <end position="202"/>
    </location>
</feature>
<gene>
    <name evidence="3" type="ORF">ETAA8_68960</name>
</gene>
<name>A0A517YND1_9BACT</name>
<dbReference type="KEGG" id="aagg:ETAA8_68960"/>
<accession>A0A517YND1</accession>
<keyword evidence="4" id="KW-1185">Reference proteome</keyword>
<dbReference type="AlphaFoldDB" id="A0A517YND1"/>
<sequence length="233" mass="26280">MRQETGIEPLYCRPEAYRWFVDQMSDLNTTAGLLRAATAVSLHALDDVQPERVELTVHCLAERIRAQCHDSSSTARLAHLHDVFFDQERFVGNLDNYYFALNSYVPVVLNTRRGLPIILALLYKAVGERVGLQIEGVNSPAHFLARVRTNEGWLLIDPFYGGQALSTEEAFRRIEQVAGRKIVRDENYLAPATHSQWLSRILANLQALFAKEGRHDDLAAMTELQQVLTGAGF</sequence>
<dbReference type="Pfam" id="PF13369">
    <property type="entry name" value="Transglut_core2"/>
    <property type="match status" value="1"/>
</dbReference>
<dbReference type="InterPro" id="IPR032698">
    <property type="entry name" value="SirB1_N"/>
</dbReference>
<dbReference type="PANTHER" id="PTHR31350:SF21">
    <property type="entry name" value="F-BOX ONLY PROTEIN 21"/>
    <property type="match status" value="1"/>
</dbReference>
<evidence type="ECO:0000259" key="2">
    <source>
        <dbReference type="Pfam" id="PF13369"/>
    </source>
</evidence>
<dbReference type="OrthoDB" id="232498at2"/>
<dbReference type="PANTHER" id="PTHR31350">
    <property type="entry name" value="SI:DKEY-261L7.2"/>
    <property type="match status" value="1"/>
</dbReference>
<evidence type="ECO:0000256" key="1">
    <source>
        <dbReference type="ARBA" id="ARBA00007100"/>
    </source>
</evidence>
<comment type="similarity">
    <text evidence="1">Belongs to the UPF0162 family.</text>
</comment>
<protein>
    <recommendedName>
        <fullName evidence="2">Protein SirB1 N-terminal domain-containing protein</fullName>
    </recommendedName>
</protein>
<dbReference type="EMBL" id="CP036274">
    <property type="protein sequence ID" value="QDU31736.1"/>
    <property type="molecule type" value="Genomic_DNA"/>
</dbReference>
<evidence type="ECO:0000313" key="3">
    <source>
        <dbReference type="EMBL" id="QDU31736.1"/>
    </source>
</evidence>
<proteinExistence type="inferred from homology"/>
<organism evidence="3 4">
    <name type="scientific">Anatilimnocola aggregata</name>
    <dbReference type="NCBI Taxonomy" id="2528021"/>
    <lineage>
        <taxon>Bacteria</taxon>
        <taxon>Pseudomonadati</taxon>
        <taxon>Planctomycetota</taxon>
        <taxon>Planctomycetia</taxon>
        <taxon>Pirellulales</taxon>
        <taxon>Pirellulaceae</taxon>
        <taxon>Anatilimnocola</taxon>
    </lineage>
</organism>